<organism evidence="2 3">
    <name type="scientific">Paractinoplanes rishiriensis</name>
    <dbReference type="NCBI Taxonomy" id="1050105"/>
    <lineage>
        <taxon>Bacteria</taxon>
        <taxon>Bacillati</taxon>
        <taxon>Actinomycetota</taxon>
        <taxon>Actinomycetes</taxon>
        <taxon>Micromonosporales</taxon>
        <taxon>Micromonosporaceae</taxon>
        <taxon>Paractinoplanes</taxon>
    </lineage>
</organism>
<evidence type="ECO:0000256" key="1">
    <source>
        <dbReference type="SAM" id="Phobius"/>
    </source>
</evidence>
<feature type="transmembrane region" description="Helical" evidence="1">
    <location>
        <begin position="221"/>
        <end position="240"/>
    </location>
</feature>
<keyword evidence="1" id="KW-0472">Membrane</keyword>
<gene>
    <name evidence="2" type="ORF">Ari01nite_22620</name>
</gene>
<protein>
    <submittedName>
        <fullName evidence="2">Uncharacterized protein</fullName>
    </submittedName>
</protein>
<dbReference type="EMBL" id="BOMV01000018">
    <property type="protein sequence ID" value="GIE94797.1"/>
    <property type="molecule type" value="Genomic_DNA"/>
</dbReference>
<keyword evidence="3" id="KW-1185">Reference proteome</keyword>
<accession>A0A919JWW2</accession>
<sequence>MDVELTLPAEPVALAPGVPTRVPVQVRNPYARQLDLRIYLARGRAAGWATVEPETIRLVPGQTAEIGVFLTTPPEQPPSSSLVPFTVHAEEVATGEPAGFATALLTVALPVPVAGDMIARPGQRYAYDLRLVNGTGQPASLLVTAELDPPGGALQVQPDTVLLRPGSAVAVGVRAKPKRHLIGTPQKYSVVVKVRDGYDTERPPYLTEVATGTRKPRVSSLFAGIVAVVLALGATVAIVLQGTGIRLPFLDRGKATPVAQVTVGRPYALIDVFPHRGADGGRTAADAALARLVGAGMPVRLVDSLSSDVLADEGAGFWVLLQDGFGTAEAAQQFCDQWRPVAPKCQVTS</sequence>
<proteinExistence type="predicted"/>
<keyword evidence="1" id="KW-0812">Transmembrane</keyword>
<evidence type="ECO:0000313" key="3">
    <source>
        <dbReference type="Proteomes" id="UP000636960"/>
    </source>
</evidence>
<dbReference type="Proteomes" id="UP000636960">
    <property type="component" value="Unassembled WGS sequence"/>
</dbReference>
<comment type="caution">
    <text evidence="2">The sequence shown here is derived from an EMBL/GenBank/DDBJ whole genome shotgun (WGS) entry which is preliminary data.</text>
</comment>
<evidence type="ECO:0000313" key="2">
    <source>
        <dbReference type="EMBL" id="GIE94797.1"/>
    </source>
</evidence>
<keyword evidence="1" id="KW-1133">Transmembrane helix</keyword>
<reference evidence="2" key="1">
    <citation type="submission" date="2021-01" db="EMBL/GenBank/DDBJ databases">
        <title>Whole genome shotgun sequence of Actinoplanes rishiriensis NBRC 108556.</title>
        <authorList>
            <person name="Komaki H."/>
            <person name="Tamura T."/>
        </authorList>
    </citation>
    <scope>NUCLEOTIDE SEQUENCE</scope>
    <source>
        <strain evidence="2">NBRC 108556</strain>
    </source>
</reference>
<name>A0A919JWW2_9ACTN</name>
<dbReference type="AlphaFoldDB" id="A0A919JWW2"/>